<dbReference type="Proteomes" id="UP000051952">
    <property type="component" value="Unassembled WGS sequence"/>
</dbReference>
<protein>
    <submittedName>
        <fullName evidence="2">Membrane-associated protein, putative</fullName>
    </submittedName>
</protein>
<proteinExistence type="predicted"/>
<evidence type="ECO:0000313" key="3">
    <source>
        <dbReference type="Proteomes" id="UP000051952"/>
    </source>
</evidence>
<keyword evidence="1" id="KW-0472">Membrane</keyword>
<evidence type="ECO:0000256" key="1">
    <source>
        <dbReference type="SAM" id="Phobius"/>
    </source>
</evidence>
<accession>A0A0S4IM65</accession>
<keyword evidence="1" id="KW-0812">Transmembrane</keyword>
<dbReference type="AlphaFoldDB" id="A0A0S4IM65"/>
<sequence>MWKEARSVLIQNFFTVDKRILPIIITVLFNLVVAMIVGFLVSFFPLYYRAIHVAVNSADEYASSVISNALDQVERGMSMCSQGFEGLDSAGIQSLYVSSTPSVSKYWMLRARLAGDLTLWLTFDDGTGLYVGRQVPCDPTIDRTSNDSVVWVTEQHTNGTFHAERWFMEGINTSLIPNSRIGPINTSYQPRQTPWYQDYINSIYAHWRPPEVDTFKEFTAMRIGAQGGLNTTAKYCVYMAEVDSDAMTQLLSAINISDSGRVILVHTATGALLGANFPFDSLVNDSGVLRPRRFTEVGDAAPLMADVVLSFHKREVGVSVSFLACSTSL</sequence>
<keyword evidence="3" id="KW-1185">Reference proteome</keyword>
<dbReference type="VEuPathDB" id="TriTrypDB:BSAL_54675"/>
<feature type="transmembrane region" description="Helical" evidence="1">
    <location>
        <begin position="20"/>
        <end position="48"/>
    </location>
</feature>
<dbReference type="EMBL" id="CYKH01000141">
    <property type="protein sequence ID" value="CUE72966.1"/>
    <property type="molecule type" value="Genomic_DNA"/>
</dbReference>
<keyword evidence="1" id="KW-1133">Transmembrane helix</keyword>
<gene>
    <name evidence="2" type="ORF">BSAL_54675</name>
</gene>
<name>A0A0S4IM65_BODSA</name>
<evidence type="ECO:0000313" key="2">
    <source>
        <dbReference type="EMBL" id="CUE72966.1"/>
    </source>
</evidence>
<organism evidence="2 3">
    <name type="scientific">Bodo saltans</name>
    <name type="common">Flagellated protozoan</name>
    <dbReference type="NCBI Taxonomy" id="75058"/>
    <lineage>
        <taxon>Eukaryota</taxon>
        <taxon>Discoba</taxon>
        <taxon>Euglenozoa</taxon>
        <taxon>Kinetoplastea</taxon>
        <taxon>Metakinetoplastina</taxon>
        <taxon>Eubodonida</taxon>
        <taxon>Bodonidae</taxon>
        <taxon>Bodo</taxon>
    </lineage>
</organism>
<reference evidence="3" key="1">
    <citation type="submission" date="2015-09" db="EMBL/GenBank/DDBJ databases">
        <authorList>
            <consortium name="Pathogen Informatics"/>
        </authorList>
    </citation>
    <scope>NUCLEOTIDE SEQUENCE [LARGE SCALE GENOMIC DNA]</scope>
    <source>
        <strain evidence="3">Lake Konstanz</strain>
    </source>
</reference>